<evidence type="ECO:0000259" key="1">
    <source>
        <dbReference type="PROSITE" id="PS51819"/>
    </source>
</evidence>
<dbReference type="PROSITE" id="PS51819">
    <property type="entry name" value="VOC"/>
    <property type="match status" value="1"/>
</dbReference>
<dbReference type="PANTHER" id="PTHR39175">
    <property type="entry name" value="FAMILY PROTEIN, PUTATIVE (AFU_ORTHOLOGUE AFUA_3G15060)-RELATED"/>
    <property type="match status" value="1"/>
</dbReference>
<dbReference type="RefSeq" id="WP_041085606.1">
    <property type="nucleotide sequence ID" value="NZ_JXRP01000006.1"/>
</dbReference>
<dbReference type="AlphaFoldDB" id="A0A0C2SD23"/>
<sequence length="126" mass="14505">MSFVFKAIDHVQLAAPKGSEETARKFFSGILGFNEIEKPELLKKRGGVWFEFDHYQVHIGIEEPFFPAKKAHPAFNVEKIEELKRHLTKNNVSFTEDDSLPGANRLYMNDPFGNRIEILDRIQGDI</sequence>
<keyword evidence="3" id="KW-1185">Reference proteome</keyword>
<dbReference type="Gene3D" id="3.10.180.10">
    <property type="entry name" value="2,3-Dihydroxybiphenyl 1,2-Dioxygenase, domain 1"/>
    <property type="match status" value="1"/>
</dbReference>
<feature type="domain" description="VOC" evidence="1">
    <location>
        <begin position="7"/>
        <end position="121"/>
    </location>
</feature>
<evidence type="ECO:0000313" key="3">
    <source>
        <dbReference type="Proteomes" id="UP000031938"/>
    </source>
</evidence>
<dbReference type="PATRIC" id="fig|889306.3.peg.238"/>
<proteinExistence type="predicted"/>
<dbReference type="InterPro" id="IPR037523">
    <property type="entry name" value="VOC_core"/>
</dbReference>
<dbReference type="Proteomes" id="UP000031938">
    <property type="component" value="Unassembled WGS sequence"/>
</dbReference>
<protein>
    <recommendedName>
        <fullName evidence="1">VOC domain-containing protein</fullName>
    </recommendedName>
</protein>
<name>A0A0C2SD23_9BACL</name>
<gene>
    <name evidence="2" type="ORF">KP78_02340</name>
</gene>
<dbReference type="Pfam" id="PF00903">
    <property type="entry name" value="Glyoxalase"/>
    <property type="match status" value="1"/>
</dbReference>
<reference evidence="2 3" key="1">
    <citation type="submission" date="2015-01" db="EMBL/GenBank/DDBJ databases">
        <title>Genome sequencing of Jeotgalibacillus soli.</title>
        <authorList>
            <person name="Goh K.M."/>
            <person name="Chan K.-G."/>
            <person name="Yaakop A.S."/>
            <person name="Ee R."/>
            <person name="Gan H.M."/>
            <person name="Chan C.S."/>
        </authorList>
    </citation>
    <scope>NUCLEOTIDE SEQUENCE [LARGE SCALE GENOMIC DNA]</scope>
    <source>
        <strain evidence="2 3">P9</strain>
    </source>
</reference>
<dbReference type="SUPFAM" id="SSF54593">
    <property type="entry name" value="Glyoxalase/Bleomycin resistance protein/Dihydroxybiphenyl dioxygenase"/>
    <property type="match status" value="1"/>
</dbReference>
<dbReference type="OrthoDB" id="9813630at2"/>
<dbReference type="InterPro" id="IPR029068">
    <property type="entry name" value="Glyas_Bleomycin-R_OHBP_Dase"/>
</dbReference>
<dbReference type="PANTHER" id="PTHR39175:SF1">
    <property type="entry name" value="FAMILY PROTEIN, PUTATIVE (AFU_ORTHOLOGUE AFUA_3G15060)-RELATED"/>
    <property type="match status" value="1"/>
</dbReference>
<dbReference type="STRING" id="889306.KP78_02340"/>
<dbReference type="InterPro" id="IPR004360">
    <property type="entry name" value="Glyas_Fos-R_dOase_dom"/>
</dbReference>
<accession>A0A0C2SD23</accession>
<dbReference type="EMBL" id="JXRP01000006">
    <property type="protein sequence ID" value="KIL51864.1"/>
    <property type="molecule type" value="Genomic_DNA"/>
</dbReference>
<organism evidence="2 3">
    <name type="scientific">Jeotgalibacillus soli</name>
    <dbReference type="NCBI Taxonomy" id="889306"/>
    <lineage>
        <taxon>Bacteria</taxon>
        <taxon>Bacillati</taxon>
        <taxon>Bacillota</taxon>
        <taxon>Bacilli</taxon>
        <taxon>Bacillales</taxon>
        <taxon>Caryophanaceae</taxon>
        <taxon>Jeotgalibacillus</taxon>
    </lineage>
</organism>
<evidence type="ECO:0000313" key="2">
    <source>
        <dbReference type="EMBL" id="KIL51864.1"/>
    </source>
</evidence>
<comment type="caution">
    <text evidence="2">The sequence shown here is derived from an EMBL/GenBank/DDBJ whole genome shotgun (WGS) entry which is preliminary data.</text>
</comment>